<dbReference type="Proteomes" id="UP000095751">
    <property type="component" value="Unassembled WGS sequence"/>
</dbReference>
<dbReference type="EMBL" id="KV784392">
    <property type="protein sequence ID" value="OEU07068.1"/>
    <property type="molecule type" value="Genomic_DNA"/>
</dbReference>
<dbReference type="KEGG" id="fcy:FRACYDRAFT_252170"/>
<dbReference type="InterPro" id="IPR029526">
    <property type="entry name" value="PGBD"/>
</dbReference>
<evidence type="ECO:0000313" key="4">
    <source>
        <dbReference type="Proteomes" id="UP000095751"/>
    </source>
</evidence>
<organism evidence="3 4">
    <name type="scientific">Fragilariopsis cylindrus CCMP1102</name>
    <dbReference type="NCBI Taxonomy" id="635003"/>
    <lineage>
        <taxon>Eukaryota</taxon>
        <taxon>Sar</taxon>
        <taxon>Stramenopiles</taxon>
        <taxon>Ochrophyta</taxon>
        <taxon>Bacillariophyta</taxon>
        <taxon>Bacillariophyceae</taxon>
        <taxon>Bacillariophycidae</taxon>
        <taxon>Bacillariales</taxon>
        <taxon>Bacillariaceae</taxon>
        <taxon>Fragilariopsis</taxon>
    </lineage>
</organism>
<sequence length="790" mass="90275">MPPKRRPISVEWAKSLVGLSMKVPDYWWDGCKGYRLHDGVIDSYCPISQRWNLLLDTKEDDALYLMAYDAIYKYADYNSSTYNEFQLTQQPIRDGDDEIQTETKKYFRTEPEEWDEVVIEDGDTDTGGRPIEPLAWEGDEEFTVKITDEELASLRDIDGEIRFEKVFQWCLPRFGDDDDQTLFEFQAARMRNYMRKRVLESGFKPRYYKGDKVITGDHVARFYGACLCRMIHGGRSIEQIFSTREIMDAVPSIRESMTKACLEDLTTCLHYSDDWDPECGGDWDDIYDDPKVMAPPGTAKHRLKHGLLEDGYNKRWQAIVNFGKWITTDESRVGGWYHSCMTIGPEPKPIRTGATIHTVCITTGRLSTYKLFARVYGGQFDEDIPEINDYGKYKMISLYDLMLSPFKHKGHCVVMDSAYMSDAMCQVGREEWKINMVGTCQTNRTGAGSLGKATVAARGIKVGTHQSVMYQHKDKPITYAIWADNNYVKTLSNFHGPNLLRGGIQRKLRDPVTFRRNKDFTDVDCPEQQWVYCQTYHLIDKGNGAEAKYDLSTESHLHGWSPKLAARFFNMNLNNAYNIYKSLYNKYHPDRTPMLMRSCINDLTHSLLQQGSKIRTRGFGDAPSATKDITTTSSSLDGRKLRSDAVRQHFTSPTVHTGTPQTPVSVLGARALRYRKAASKLQKERQPGRNHISVPVAVKKNRATAYCKYHNCPGKNTGAKRKRAYRSKYVCEECSLEKGEDFWLCNSTKDVDGNLVVVDCHTAYHVEKKLYTAPSPVSTAESSIISELTE</sequence>
<evidence type="ECO:0000313" key="3">
    <source>
        <dbReference type="EMBL" id="OEU07068.1"/>
    </source>
</evidence>
<accession>A0A1E7EMB9</accession>
<feature type="region of interest" description="Disordered" evidence="1">
    <location>
        <begin position="616"/>
        <end position="636"/>
    </location>
</feature>
<dbReference type="Pfam" id="PF13843">
    <property type="entry name" value="DDE_Tnp_1_7"/>
    <property type="match status" value="1"/>
</dbReference>
<dbReference type="AlphaFoldDB" id="A0A1E7EMB9"/>
<gene>
    <name evidence="3" type="ORF">FRACYDRAFT_252170</name>
</gene>
<feature type="domain" description="PiggyBac transposable element-derived protein" evidence="2">
    <location>
        <begin position="193"/>
        <end position="577"/>
    </location>
</feature>
<dbReference type="PANTHER" id="PTHR46599">
    <property type="entry name" value="PIGGYBAC TRANSPOSABLE ELEMENT-DERIVED PROTEIN 4"/>
    <property type="match status" value="1"/>
</dbReference>
<feature type="compositionally biased region" description="Polar residues" evidence="1">
    <location>
        <begin position="627"/>
        <end position="636"/>
    </location>
</feature>
<dbReference type="InParanoid" id="A0A1E7EMB9"/>
<evidence type="ECO:0000259" key="2">
    <source>
        <dbReference type="Pfam" id="PF13843"/>
    </source>
</evidence>
<proteinExistence type="predicted"/>
<dbReference type="PANTHER" id="PTHR46599:SF3">
    <property type="entry name" value="PIGGYBAC TRANSPOSABLE ELEMENT-DERIVED PROTEIN 4"/>
    <property type="match status" value="1"/>
</dbReference>
<keyword evidence="4" id="KW-1185">Reference proteome</keyword>
<protein>
    <recommendedName>
        <fullName evidence="2">PiggyBac transposable element-derived protein domain-containing protein</fullName>
    </recommendedName>
</protein>
<reference evidence="3 4" key="1">
    <citation type="submission" date="2016-09" db="EMBL/GenBank/DDBJ databases">
        <title>Extensive genetic diversity and differential bi-allelic expression allows diatom success in the polar Southern Ocean.</title>
        <authorList>
            <consortium name="DOE Joint Genome Institute"/>
            <person name="Mock T."/>
            <person name="Otillar R.P."/>
            <person name="Strauss J."/>
            <person name="Dupont C."/>
            <person name="Frickenhaus S."/>
            <person name="Maumus F."/>
            <person name="Mcmullan M."/>
            <person name="Sanges R."/>
            <person name="Schmutz J."/>
            <person name="Toseland A."/>
            <person name="Valas R."/>
            <person name="Veluchamy A."/>
            <person name="Ward B.J."/>
            <person name="Allen A."/>
            <person name="Barry K."/>
            <person name="Falciatore A."/>
            <person name="Ferrante M."/>
            <person name="Fortunato A.E."/>
            <person name="Gloeckner G."/>
            <person name="Gruber A."/>
            <person name="Hipkin R."/>
            <person name="Janech M."/>
            <person name="Kroth P."/>
            <person name="Leese F."/>
            <person name="Lindquist E."/>
            <person name="Lyon B.R."/>
            <person name="Martin J."/>
            <person name="Mayer C."/>
            <person name="Parker M."/>
            <person name="Quesneville H."/>
            <person name="Raymond J."/>
            <person name="Uhlig C."/>
            <person name="Valentin K.U."/>
            <person name="Worden A.Z."/>
            <person name="Armbrust E.V."/>
            <person name="Bowler C."/>
            <person name="Green B."/>
            <person name="Moulton V."/>
            <person name="Van Oosterhout C."/>
            <person name="Grigoriev I."/>
        </authorList>
    </citation>
    <scope>NUCLEOTIDE SEQUENCE [LARGE SCALE GENOMIC DNA]</scope>
    <source>
        <strain evidence="3 4">CCMP1102</strain>
    </source>
</reference>
<name>A0A1E7EMB9_9STRA</name>
<evidence type="ECO:0000256" key="1">
    <source>
        <dbReference type="SAM" id="MobiDB-lite"/>
    </source>
</evidence>